<evidence type="ECO:0000313" key="3">
    <source>
        <dbReference type="Proteomes" id="UP001500831"/>
    </source>
</evidence>
<keyword evidence="3" id="KW-1185">Reference proteome</keyword>
<sequence>MRLPGSGQERTPAQRRAWPDGAVDTIKDPRGRRGPGQGATVNTVFRSDKELSCG</sequence>
<feature type="region of interest" description="Disordered" evidence="1">
    <location>
        <begin position="1"/>
        <end position="54"/>
    </location>
</feature>
<accession>A0ABN3WFH2</accession>
<name>A0ABN3WFH2_9ACTN</name>
<dbReference type="EMBL" id="BAAAVI010000120">
    <property type="protein sequence ID" value="GAA2912901.1"/>
    <property type="molecule type" value="Genomic_DNA"/>
</dbReference>
<protein>
    <submittedName>
        <fullName evidence="2">Uncharacterized protein</fullName>
    </submittedName>
</protein>
<organism evidence="2 3">
    <name type="scientific">Streptosporangium fragile</name>
    <dbReference type="NCBI Taxonomy" id="46186"/>
    <lineage>
        <taxon>Bacteria</taxon>
        <taxon>Bacillati</taxon>
        <taxon>Actinomycetota</taxon>
        <taxon>Actinomycetes</taxon>
        <taxon>Streptosporangiales</taxon>
        <taxon>Streptosporangiaceae</taxon>
        <taxon>Streptosporangium</taxon>
    </lineage>
</organism>
<dbReference type="Proteomes" id="UP001500831">
    <property type="component" value="Unassembled WGS sequence"/>
</dbReference>
<comment type="caution">
    <text evidence="2">The sequence shown here is derived from an EMBL/GenBank/DDBJ whole genome shotgun (WGS) entry which is preliminary data.</text>
</comment>
<reference evidence="2 3" key="1">
    <citation type="journal article" date="2019" name="Int. J. Syst. Evol. Microbiol.">
        <title>The Global Catalogue of Microorganisms (GCM) 10K type strain sequencing project: providing services to taxonomists for standard genome sequencing and annotation.</title>
        <authorList>
            <consortium name="The Broad Institute Genomics Platform"/>
            <consortium name="The Broad Institute Genome Sequencing Center for Infectious Disease"/>
            <person name="Wu L."/>
            <person name="Ma J."/>
        </authorList>
    </citation>
    <scope>NUCLEOTIDE SEQUENCE [LARGE SCALE GENOMIC DNA]</scope>
    <source>
        <strain evidence="2 3">JCM 6242</strain>
    </source>
</reference>
<evidence type="ECO:0000256" key="1">
    <source>
        <dbReference type="SAM" id="MobiDB-lite"/>
    </source>
</evidence>
<proteinExistence type="predicted"/>
<gene>
    <name evidence="2" type="ORF">GCM10010517_79470</name>
</gene>
<evidence type="ECO:0000313" key="2">
    <source>
        <dbReference type="EMBL" id="GAA2912901.1"/>
    </source>
</evidence>